<gene>
    <name evidence="2" type="ORF">ACFSTE_03955</name>
</gene>
<evidence type="ECO:0000256" key="1">
    <source>
        <dbReference type="ARBA" id="ARBA00023284"/>
    </source>
</evidence>
<dbReference type="InterPro" id="IPR017937">
    <property type="entry name" value="Thioredoxin_CS"/>
</dbReference>
<dbReference type="Gene3D" id="3.40.30.10">
    <property type="entry name" value="Glutaredoxin"/>
    <property type="match status" value="1"/>
</dbReference>
<dbReference type="EMBL" id="JBHULX010000002">
    <property type="protein sequence ID" value="MFD2589970.1"/>
    <property type="molecule type" value="Genomic_DNA"/>
</dbReference>
<dbReference type="Proteomes" id="UP001597459">
    <property type="component" value="Unassembled WGS sequence"/>
</dbReference>
<dbReference type="RefSeq" id="WP_254884013.1">
    <property type="nucleotide sequence ID" value="NZ_JBHSJV010000001.1"/>
</dbReference>
<dbReference type="PROSITE" id="PS00194">
    <property type="entry name" value="THIOREDOXIN_1"/>
    <property type="match status" value="1"/>
</dbReference>
<protein>
    <submittedName>
        <fullName evidence="2">Thioredoxin family protein</fullName>
    </submittedName>
</protein>
<dbReference type="PANTHER" id="PTHR32234:SF0">
    <property type="entry name" value="THIOL:DISULFIDE INTERCHANGE PROTEIN DSBD"/>
    <property type="match status" value="1"/>
</dbReference>
<dbReference type="PANTHER" id="PTHR32234">
    <property type="entry name" value="THIOL:DISULFIDE INTERCHANGE PROTEIN DSBD"/>
    <property type="match status" value="1"/>
</dbReference>
<name>A0ABW5N2X8_9FLAO</name>
<dbReference type="SUPFAM" id="SSF52833">
    <property type="entry name" value="Thioredoxin-like"/>
    <property type="match status" value="1"/>
</dbReference>
<accession>A0ABW5N2X8</accession>
<comment type="caution">
    <text evidence="2">The sequence shown here is derived from an EMBL/GenBank/DDBJ whole genome shotgun (WGS) entry which is preliminary data.</text>
</comment>
<sequence>MMSLFKKHSITGILYLLPLLIFSQKHEEIHWITFEQLDDSLKVKSKKVFIDFYTDWCVYCKKMDRVVFTKPEVIAKINKEYYAVKMNAEQKDTISFDGTNFINKHHKTKRNAIHDIPLLLASRKGYPFSLPAMVILDENFSVKKRFFEYLDSKKLLNAL</sequence>
<evidence type="ECO:0000313" key="3">
    <source>
        <dbReference type="Proteomes" id="UP001597459"/>
    </source>
</evidence>
<organism evidence="2 3">
    <name type="scientific">Aquimarina hainanensis</name>
    <dbReference type="NCBI Taxonomy" id="1578017"/>
    <lineage>
        <taxon>Bacteria</taxon>
        <taxon>Pseudomonadati</taxon>
        <taxon>Bacteroidota</taxon>
        <taxon>Flavobacteriia</taxon>
        <taxon>Flavobacteriales</taxon>
        <taxon>Flavobacteriaceae</taxon>
        <taxon>Aquimarina</taxon>
    </lineage>
</organism>
<dbReference type="Pfam" id="PF13899">
    <property type="entry name" value="Thioredoxin_7"/>
    <property type="match status" value="1"/>
</dbReference>
<evidence type="ECO:0000313" key="2">
    <source>
        <dbReference type="EMBL" id="MFD2589970.1"/>
    </source>
</evidence>
<proteinExistence type="predicted"/>
<reference evidence="3" key="1">
    <citation type="journal article" date="2019" name="Int. J. Syst. Evol. Microbiol.">
        <title>The Global Catalogue of Microorganisms (GCM) 10K type strain sequencing project: providing services to taxonomists for standard genome sequencing and annotation.</title>
        <authorList>
            <consortium name="The Broad Institute Genomics Platform"/>
            <consortium name="The Broad Institute Genome Sequencing Center for Infectious Disease"/>
            <person name="Wu L."/>
            <person name="Ma J."/>
        </authorList>
    </citation>
    <scope>NUCLEOTIDE SEQUENCE [LARGE SCALE GENOMIC DNA]</scope>
    <source>
        <strain evidence="3">KCTC 42423</strain>
    </source>
</reference>
<dbReference type="InterPro" id="IPR036249">
    <property type="entry name" value="Thioredoxin-like_sf"/>
</dbReference>
<keyword evidence="3" id="KW-1185">Reference proteome</keyword>
<keyword evidence="1" id="KW-0676">Redox-active center</keyword>